<dbReference type="InterPro" id="IPR036962">
    <property type="entry name" value="Glyco_hydro_3_N_sf"/>
</dbReference>
<comment type="similarity">
    <text evidence="2 7">Belongs to the glycosyl hydrolase 3 family.</text>
</comment>
<evidence type="ECO:0000313" key="10">
    <source>
        <dbReference type="EMBL" id="MCZ0701996.1"/>
    </source>
</evidence>
<dbReference type="PROSITE" id="PS51257">
    <property type="entry name" value="PROKAR_LIPOPROTEIN"/>
    <property type="match status" value="1"/>
</dbReference>
<accession>A0A9J6R9N8</accession>
<evidence type="ECO:0000256" key="4">
    <source>
        <dbReference type="ARBA" id="ARBA00022729"/>
    </source>
</evidence>
<feature type="domain" description="Glycoside hydrolase family 3 N-terminal" evidence="8">
    <location>
        <begin position="51"/>
        <end position="362"/>
    </location>
</feature>
<dbReference type="Gene3D" id="3.20.20.300">
    <property type="entry name" value="Glycoside hydrolase, family 3, N-terminal domain"/>
    <property type="match status" value="1"/>
</dbReference>
<dbReference type="InterPro" id="IPR017853">
    <property type="entry name" value="GH"/>
</dbReference>
<dbReference type="PROSITE" id="PS00775">
    <property type="entry name" value="GLYCOSYL_HYDROL_F3"/>
    <property type="match status" value="1"/>
</dbReference>
<dbReference type="SUPFAM" id="SSF51445">
    <property type="entry name" value="(Trans)glycosidases"/>
    <property type="match status" value="1"/>
</dbReference>
<gene>
    <name evidence="10" type="ORF">OWO01_02075</name>
</gene>
<dbReference type="Gene3D" id="3.40.50.1700">
    <property type="entry name" value="Glycoside hydrolase family 3 C-terminal domain"/>
    <property type="match status" value="1"/>
</dbReference>
<evidence type="ECO:0000256" key="6">
    <source>
        <dbReference type="ARBA" id="ARBA00023295"/>
    </source>
</evidence>
<dbReference type="Proteomes" id="UP001084197">
    <property type="component" value="Unassembled WGS sequence"/>
</dbReference>
<dbReference type="RefSeq" id="WP_268778763.1">
    <property type="nucleotide sequence ID" value="NZ_JAPRAT010000002.1"/>
</dbReference>
<dbReference type="GO" id="GO:0008422">
    <property type="term" value="F:beta-glucosidase activity"/>
    <property type="evidence" value="ECO:0007669"/>
    <property type="project" value="UniProtKB-EC"/>
</dbReference>
<evidence type="ECO:0000256" key="3">
    <source>
        <dbReference type="ARBA" id="ARBA00012744"/>
    </source>
</evidence>
<dbReference type="InterPro" id="IPR002772">
    <property type="entry name" value="Glyco_hydro_3_C"/>
</dbReference>
<evidence type="ECO:0000256" key="5">
    <source>
        <dbReference type="ARBA" id="ARBA00022801"/>
    </source>
</evidence>
<dbReference type="EMBL" id="JAPRAT010000002">
    <property type="protein sequence ID" value="MCZ0701996.1"/>
    <property type="molecule type" value="Genomic_DNA"/>
</dbReference>
<comment type="caution">
    <text evidence="10">The sequence shown here is derived from an EMBL/GenBank/DDBJ whole genome shotgun (WGS) entry which is preliminary data.</text>
</comment>
<evidence type="ECO:0000259" key="8">
    <source>
        <dbReference type="Pfam" id="PF00933"/>
    </source>
</evidence>
<dbReference type="PRINTS" id="PR00133">
    <property type="entry name" value="GLHYDRLASE3"/>
</dbReference>
<name>A0A9J6R9N8_9BACI</name>
<evidence type="ECO:0000256" key="1">
    <source>
        <dbReference type="ARBA" id="ARBA00000448"/>
    </source>
</evidence>
<evidence type="ECO:0000259" key="9">
    <source>
        <dbReference type="Pfam" id="PF01915"/>
    </source>
</evidence>
<evidence type="ECO:0000256" key="7">
    <source>
        <dbReference type="RuleBase" id="RU361161"/>
    </source>
</evidence>
<dbReference type="Pfam" id="PF01915">
    <property type="entry name" value="Glyco_hydro_3_C"/>
    <property type="match status" value="1"/>
</dbReference>
<reference evidence="10" key="1">
    <citation type="submission" date="2022-11" db="EMBL/GenBank/DDBJ databases">
        <title>WGS of Natronobacillus azotifigens 24KS-1, an anaerobic diazotrophic haloalkaliphile from soda-rich habitats.</title>
        <authorList>
            <person name="Sorokin D.Y."/>
            <person name="Merkel A.Y."/>
        </authorList>
    </citation>
    <scope>NUCLEOTIDE SEQUENCE</scope>
    <source>
        <strain evidence="10">24KS-1</strain>
    </source>
</reference>
<dbReference type="GO" id="GO:0009251">
    <property type="term" value="P:glucan catabolic process"/>
    <property type="evidence" value="ECO:0007669"/>
    <property type="project" value="TreeGrafter"/>
</dbReference>
<dbReference type="EC" id="3.2.1.21" evidence="3"/>
<dbReference type="PANTHER" id="PTHR30620:SF16">
    <property type="entry name" value="LYSOSOMAL BETA GLUCOSIDASE"/>
    <property type="match status" value="1"/>
</dbReference>
<proteinExistence type="inferred from homology"/>
<organism evidence="10 11">
    <name type="scientific">Natronobacillus azotifigens</name>
    <dbReference type="NCBI Taxonomy" id="472978"/>
    <lineage>
        <taxon>Bacteria</taxon>
        <taxon>Bacillati</taxon>
        <taxon>Bacillota</taxon>
        <taxon>Bacilli</taxon>
        <taxon>Bacillales</taxon>
        <taxon>Bacillaceae</taxon>
        <taxon>Natronobacillus</taxon>
    </lineage>
</organism>
<keyword evidence="4" id="KW-0732">Signal</keyword>
<evidence type="ECO:0000256" key="2">
    <source>
        <dbReference type="ARBA" id="ARBA00005336"/>
    </source>
</evidence>
<keyword evidence="5 7" id="KW-0378">Hydrolase</keyword>
<sequence length="609" mass="66623">MSMYKRLLGILLVLFFILSGCDFTNESEDNGRGKIIIESLEDIEKAINEMTLEEKAGQVIQTERESIEPSEIRDYNIGSILSGGGSVPDDNTPDGWVEMYNEMQSYASESSSGIPIIYGIDAVHGNNNVKNATIFPHNIGLGAANNPELMEAIGVATAREVKAIGVDWNFAPAVSSAQDIRWGRSYESYSEDIQQIARLAAPYINGLQGEGIFATTKHFIGDGHTTYGTGEDDNLIDRGDVTISMEELLEGNLPAYEAAINADTKSIMASFNSIHGKKIHGDKEILTDLLRSELEFDGLVISDWEAIHTIAPTLPEQVALAINSGIDLLMQPYDWEDVYYAIIDKVESGDILEERLNEAVRRNLVFKFEAGLFTKDLEKTPGEIGTEENKKLARQAVAESLVLLKNDNILPLEKNAKIYLNGPASDNVGVQSGGWTSSWQGEMDANLYNGISLKDAILEVLSNNGGELVDNPEDADIVITAIGEKPYAEWEGDTSDLAVDGPLSLDGNIAAINEANESGKPIVTIMISGRPLLIDEYINDWDGFVMAWLPGTQGNGMTDVLFGDKEFKGTLPVTWPKTNEQASDSVNMNDYQSVDHQFKYGDGLTDNLQ</sequence>
<keyword evidence="6 7" id="KW-0326">Glycosidase</keyword>
<keyword evidence="11" id="KW-1185">Reference proteome</keyword>
<dbReference type="AlphaFoldDB" id="A0A9J6R9N8"/>
<comment type="catalytic activity">
    <reaction evidence="1">
        <text>Hydrolysis of terminal, non-reducing beta-D-glucosyl residues with release of beta-D-glucose.</text>
        <dbReference type="EC" id="3.2.1.21"/>
    </reaction>
</comment>
<dbReference type="InterPro" id="IPR001764">
    <property type="entry name" value="Glyco_hydro_3_N"/>
</dbReference>
<feature type="domain" description="Glycoside hydrolase family 3 C-terminal" evidence="9">
    <location>
        <begin position="401"/>
        <end position="604"/>
    </location>
</feature>
<protein>
    <recommendedName>
        <fullName evidence="3">beta-glucosidase</fullName>
        <ecNumber evidence="3">3.2.1.21</ecNumber>
    </recommendedName>
</protein>
<dbReference type="SUPFAM" id="SSF52279">
    <property type="entry name" value="Beta-D-glucan exohydrolase, C-terminal domain"/>
    <property type="match status" value="1"/>
</dbReference>
<dbReference type="PANTHER" id="PTHR30620">
    <property type="entry name" value="PERIPLASMIC BETA-GLUCOSIDASE-RELATED"/>
    <property type="match status" value="1"/>
</dbReference>
<dbReference type="InterPro" id="IPR019800">
    <property type="entry name" value="Glyco_hydro_3_AS"/>
</dbReference>
<dbReference type="InterPro" id="IPR036881">
    <property type="entry name" value="Glyco_hydro_3_C_sf"/>
</dbReference>
<dbReference type="InterPro" id="IPR051915">
    <property type="entry name" value="Cellulose_Degrad_GH3"/>
</dbReference>
<dbReference type="Pfam" id="PF00933">
    <property type="entry name" value="Glyco_hydro_3"/>
    <property type="match status" value="1"/>
</dbReference>
<evidence type="ECO:0000313" key="11">
    <source>
        <dbReference type="Proteomes" id="UP001084197"/>
    </source>
</evidence>